<dbReference type="EMBL" id="JWZT01002165">
    <property type="protein sequence ID" value="KII70142.1"/>
    <property type="molecule type" value="Genomic_DNA"/>
</dbReference>
<dbReference type="AlphaFoldDB" id="A0A0C2N8B8"/>
<proteinExistence type="predicted"/>
<keyword evidence="2" id="KW-1185">Reference proteome</keyword>
<evidence type="ECO:0000313" key="1">
    <source>
        <dbReference type="EMBL" id="KII70142.1"/>
    </source>
</evidence>
<gene>
    <name evidence="1" type="ORF">RF11_09079</name>
</gene>
<reference evidence="1 2" key="1">
    <citation type="journal article" date="2014" name="Genome Biol. Evol.">
        <title>The genome of the myxosporean Thelohanellus kitauei shows adaptations to nutrient acquisition within its fish host.</title>
        <authorList>
            <person name="Yang Y."/>
            <person name="Xiong J."/>
            <person name="Zhou Z."/>
            <person name="Huo F."/>
            <person name="Miao W."/>
            <person name="Ran C."/>
            <person name="Liu Y."/>
            <person name="Zhang J."/>
            <person name="Feng J."/>
            <person name="Wang M."/>
            <person name="Wang M."/>
            <person name="Wang L."/>
            <person name="Yao B."/>
        </authorList>
    </citation>
    <scope>NUCLEOTIDE SEQUENCE [LARGE SCALE GENOMIC DNA]</scope>
    <source>
        <strain evidence="1">Wuqing</strain>
    </source>
</reference>
<organism evidence="1 2">
    <name type="scientific">Thelohanellus kitauei</name>
    <name type="common">Myxosporean</name>
    <dbReference type="NCBI Taxonomy" id="669202"/>
    <lineage>
        <taxon>Eukaryota</taxon>
        <taxon>Metazoa</taxon>
        <taxon>Cnidaria</taxon>
        <taxon>Myxozoa</taxon>
        <taxon>Myxosporea</taxon>
        <taxon>Bivalvulida</taxon>
        <taxon>Platysporina</taxon>
        <taxon>Myxobolidae</taxon>
        <taxon>Thelohanellus</taxon>
    </lineage>
</organism>
<sequence>MPPPLTVVNTQRTIGNVVIERSTSSMQLEIWRIETLELSPDSPEGHVIIHSRAKPATLAIVLILVCQATPLWLAEPEPLMKNGRLALFRKASVMLFLFEP</sequence>
<protein>
    <submittedName>
        <fullName evidence="1">Uncharacterized protein</fullName>
    </submittedName>
</protein>
<comment type="caution">
    <text evidence="1">The sequence shown here is derived from an EMBL/GenBank/DDBJ whole genome shotgun (WGS) entry which is preliminary data.</text>
</comment>
<dbReference type="Proteomes" id="UP000031668">
    <property type="component" value="Unassembled WGS sequence"/>
</dbReference>
<evidence type="ECO:0000313" key="2">
    <source>
        <dbReference type="Proteomes" id="UP000031668"/>
    </source>
</evidence>
<accession>A0A0C2N8B8</accession>
<name>A0A0C2N8B8_THEKT</name>